<protein>
    <recommendedName>
        <fullName evidence="1">GmrSD restriction endonucleases N-terminal domain-containing protein</fullName>
    </recommendedName>
</protein>
<dbReference type="RefSeq" id="WP_068614186.1">
    <property type="nucleotide sequence ID" value="NZ_CP016268.1"/>
</dbReference>
<evidence type="ECO:0000259" key="1">
    <source>
        <dbReference type="Pfam" id="PF03235"/>
    </source>
</evidence>
<dbReference type="STRING" id="1548547.BA177_06050"/>
<sequence>MNDQLIDLRAVDELRVDDSGEARRFFIPDYQRGFRWSPLQVRQLLDDIREFTQRRNPQPEEFYCLQPLVIKARSDEGDFEVVDGQQRLTTLLLIMRHFNERLAERYRQPLFRLDYKTRPSLDAFLDEPSEEAANVNVDFYHLYHAIDTIEDWFEERDSEVEKIKDALLNQTKVIWFQLADSDNPVEAFTRLNVGKIPLTNDELIRALFLRRSGPDDKDATSLQLRIAYEWDHLEKTLQSDAFWYFLSNQPGKSENRIGFLFDLVARADGLLPGAEGDAYGIFYTFNEKLNTPGTTAEDKRREDEWRKIKQLYLLLEEWFEDRVLYHMVGFLVSQGMSIIDIQSLSVDCTKSAFVQHLREEIFERAIGEEMPDPPGREAIRECVANRLEELTYLSHRDKIRALLLLFNLATLLQNRRSNLRFQFDSFKSERWDIEHIRSVTDDRPERHHDRRRWLENSLGYLESKDAEEELREDIRGFLNLSQVEATNQVFDPLYERVLEFFGETNGGEAEHGIPNLTLLDESTNRSYKNAVFAVKRQRLLDLDQSGIFVPLCTRNVFLKCYNPQVDNVMFWGEDDRNGYLSAIADVLADFFCGIMEGAQ</sequence>
<dbReference type="OrthoDB" id="9798761at2"/>
<organism evidence="2 3">
    <name type="scientific">Woeseia oceani</name>
    <dbReference type="NCBI Taxonomy" id="1548547"/>
    <lineage>
        <taxon>Bacteria</taxon>
        <taxon>Pseudomonadati</taxon>
        <taxon>Pseudomonadota</taxon>
        <taxon>Gammaproteobacteria</taxon>
        <taxon>Woeseiales</taxon>
        <taxon>Woeseiaceae</taxon>
        <taxon>Woeseia</taxon>
    </lineage>
</organism>
<feature type="domain" description="GmrSD restriction endonucleases N-terminal" evidence="1">
    <location>
        <begin position="23"/>
        <end position="209"/>
    </location>
</feature>
<dbReference type="InterPro" id="IPR004919">
    <property type="entry name" value="GmrSD_N"/>
</dbReference>
<dbReference type="EMBL" id="CP016268">
    <property type="protein sequence ID" value="ANO50825.1"/>
    <property type="molecule type" value="Genomic_DNA"/>
</dbReference>
<keyword evidence="3" id="KW-1185">Reference proteome</keyword>
<dbReference type="Pfam" id="PF03235">
    <property type="entry name" value="GmrSD_N"/>
    <property type="match status" value="1"/>
</dbReference>
<dbReference type="Proteomes" id="UP000092695">
    <property type="component" value="Chromosome"/>
</dbReference>
<dbReference type="PANTHER" id="PTHR35149">
    <property type="entry name" value="SLL5132 PROTEIN"/>
    <property type="match status" value="1"/>
</dbReference>
<dbReference type="PANTHER" id="PTHR35149:SF1">
    <property type="entry name" value="DUF5655 DOMAIN-CONTAINING PROTEIN"/>
    <property type="match status" value="1"/>
</dbReference>
<evidence type="ECO:0000313" key="3">
    <source>
        <dbReference type="Proteomes" id="UP000092695"/>
    </source>
</evidence>
<reference evidence="2 3" key="1">
    <citation type="submission" date="2016-06" db="EMBL/GenBank/DDBJ databases">
        <title>Complete genome sequence of a deep-branching marine Gamma Proteobacterium Woeseia oceani type strain XK5.</title>
        <authorList>
            <person name="Mu D."/>
            <person name="Du Z."/>
        </authorList>
    </citation>
    <scope>NUCLEOTIDE SEQUENCE [LARGE SCALE GENOMIC DNA]</scope>
    <source>
        <strain evidence="2 3">XK5</strain>
    </source>
</reference>
<dbReference type="KEGG" id="woc:BA177_06050"/>
<accession>A0A193LE70</accession>
<proteinExistence type="predicted"/>
<dbReference type="AlphaFoldDB" id="A0A193LE70"/>
<evidence type="ECO:0000313" key="2">
    <source>
        <dbReference type="EMBL" id="ANO50825.1"/>
    </source>
</evidence>
<name>A0A193LE70_9GAMM</name>
<gene>
    <name evidence="2" type="ORF">BA177_06050</name>
</gene>